<organism evidence="2 3">
    <name type="scientific">Corynebacterium suedekumii</name>
    <dbReference type="NCBI Taxonomy" id="3049801"/>
    <lineage>
        <taxon>Bacteria</taxon>
        <taxon>Bacillati</taxon>
        <taxon>Actinomycetota</taxon>
        <taxon>Actinomycetes</taxon>
        <taxon>Mycobacteriales</taxon>
        <taxon>Corynebacteriaceae</taxon>
        <taxon>Corynebacterium</taxon>
    </lineage>
</organism>
<dbReference type="InterPro" id="IPR029058">
    <property type="entry name" value="AB_hydrolase_fold"/>
</dbReference>
<accession>A0ABY8VL55</accession>
<evidence type="ECO:0000313" key="2">
    <source>
        <dbReference type="EMBL" id="WIM69726.1"/>
    </source>
</evidence>
<dbReference type="RefSeq" id="WP_284874320.1">
    <property type="nucleotide sequence ID" value="NZ_CP126970.1"/>
</dbReference>
<dbReference type="Proteomes" id="UP001238805">
    <property type="component" value="Chromosome"/>
</dbReference>
<dbReference type="EMBL" id="CP126970">
    <property type="protein sequence ID" value="WIM69726.1"/>
    <property type="molecule type" value="Genomic_DNA"/>
</dbReference>
<dbReference type="Gene3D" id="1.10.260.130">
    <property type="match status" value="1"/>
</dbReference>
<evidence type="ECO:0000313" key="3">
    <source>
        <dbReference type="Proteomes" id="UP001238805"/>
    </source>
</evidence>
<evidence type="ECO:0000256" key="1">
    <source>
        <dbReference type="SAM" id="MobiDB-lite"/>
    </source>
</evidence>
<dbReference type="InterPro" id="IPR005152">
    <property type="entry name" value="Lipase_secreted"/>
</dbReference>
<dbReference type="SUPFAM" id="SSF53474">
    <property type="entry name" value="alpha/beta-Hydrolases"/>
    <property type="match status" value="1"/>
</dbReference>
<protein>
    <submittedName>
        <fullName evidence="2">Lipase family protein</fullName>
    </submittedName>
</protein>
<dbReference type="Gene3D" id="3.40.50.1820">
    <property type="entry name" value="alpha/beta hydrolase"/>
    <property type="match status" value="1"/>
</dbReference>
<reference evidence="2 3" key="1">
    <citation type="submission" date="2023-05" db="EMBL/GenBank/DDBJ databases">
        <title>Corynebacterium suedekumii sp. nov. and Corynebacterium breve sp. nov. isolated from raw cow's milk.</title>
        <authorList>
            <person name="Baer M.K."/>
            <person name="Mehl L."/>
            <person name="Hellmuth R."/>
            <person name="Marke G."/>
            <person name="Lipski A."/>
        </authorList>
    </citation>
    <scope>NUCLEOTIDE SEQUENCE [LARGE SCALE GENOMIC DNA]</scope>
    <source>
        <strain evidence="2 3">LM112</strain>
    </source>
</reference>
<dbReference type="Pfam" id="PF03583">
    <property type="entry name" value="LIP"/>
    <property type="match status" value="1"/>
</dbReference>
<name>A0ABY8VL55_9CORY</name>
<feature type="region of interest" description="Disordered" evidence="1">
    <location>
        <begin position="34"/>
        <end position="56"/>
    </location>
</feature>
<sequence length="439" mass="47477">MRFTRTPGPAVHRAGLRSTLFRTLAPLAHESAQRNVRRLAGRTRPPTRAGENPAWEGEPGFGDATWVLGQDAGTLLKSTPMWLLGTRGRLNPATAYRIEYVTTDARERAITATGAYFHSHSPWRGGARPVIAFAPSTQGVAQHCDPSYTCTVGTNVFLTRPYDAIAAYELPVINLFLAAGCHVVLTDYPRDPDLELQLYCDHPSGARALVDAVRAARHLGLPADAPLGFWGFSQGGGTVGTALERTDYAPDVTPSAAVVGAPPAQLDAVLRHADGTLVTGVIAYATAGLMVTSPEIRDEILAVLTKDGLRTLVDNLTTCAGGSLLASGWRSTASWTRSGMPLGAILDDLPAVDDEFARRRLGQGAPDVPVLLWGSTHDDVIPIGPVRQLQIDWQRQGADVTWRENRFPRVPGRTGLNHFGPYYRTLTDDVGWLLDLLRR</sequence>
<dbReference type="PANTHER" id="PTHR34853:SF1">
    <property type="entry name" value="LIPASE 5"/>
    <property type="match status" value="1"/>
</dbReference>
<proteinExistence type="predicted"/>
<gene>
    <name evidence="2" type="ORF">QP029_10915</name>
</gene>
<dbReference type="PANTHER" id="PTHR34853">
    <property type="match status" value="1"/>
</dbReference>
<keyword evidence="3" id="KW-1185">Reference proteome</keyword>